<evidence type="ECO:0008006" key="6">
    <source>
        <dbReference type="Google" id="ProtNLM"/>
    </source>
</evidence>
<dbReference type="Proteomes" id="UP000195043">
    <property type="component" value="Unassembled WGS sequence"/>
</dbReference>
<evidence type="ECO:0000256" key="1">
    <source>
        <dbReference type="ARBA" id="ARBA00004241"/>
    </source>
</evidence>
<keyword evidence="3" id="KW-0472">Membrane</keyword>
<comment type="caution">
    <text evidence="4">The sequence shown here is derived from an EMBL/GenBank/DDBJ whole genome shotgun (WGS) entry which is preliminary data.</text>
</comment>
<comment type="subcellular location">
    <subcellularLocation>
        <location evidence="1">Cell surface</location>
    </subcellularLocation>
</comment>
<dbReference type="RefSeq" id="WP_086275749.1">
    <property type="nucleotide sequence ID" value="NZ_NGKU01000001.1"/>
</dbReference>
<dbReference type="AlphaFoldDB" id="A0A242A9P8"/>
<evidence type="ECO:0000313" key="5">
    <source>
        <dbReference type="Proteomes" id="UP000195043"/>
    </source>
</evidence>
<feature type="transmembrane region" description="Helical" evidence="3">
    <location>
        <begin position="6"/>
        <end position="25"/>
    </location>
</feature>
<dbReference type="GO" id="GO:0030420">
    <property type="term" value="P:establishment of competence for transformation"/>
    <property type="evidence" value="ECO:0007669"/>
    <property type="project" value="UniProtKB-KW"/>
</dbReference>
<dbReference type="InterPro" id="IPR016977">
    <property type="entry name" value="ComGF"/>
</dbReference>
<proteinExistence type="predicted"/>
<dbReference type="InterPro" id="IPR012902">
    <property type="entry name" value="N_methyl_site"/>
</dbReference>
<sequence>MRTKGFTLLECVLALVILSVSLLMIDGIIKQIPKVNQQITARKDQEWHIFLLQLERELATCTYISVTDYTLFLQSAENNTVTIDRINGVIRKRDNNGYQPLLTEVSGLRYQKINESIRFTVTFENGEQKVGQWKIHTV</sequence>
<organism evidence="4 5">
    <name type="scientific">Candidatus Enterococcus testudinis</name>
    <dbReference type="NCBI Taxonomy" id="1834191"/>
    <lineage>
        <taxon>Bacteria</taxon>
        <taxon>Bacillati</taxon>
        <taxon>Bacillota</taxon>
        <taxon>Bacilli</taxon>
        <taxon>Lactobacillales</taxon>
        <taxon>Enterococcaceae</taxon>
        <taxon>Enterococcus</taxon>
    </lineage>
</organism>
<dbReference type="NCBIfam" id="TIGR02532">
    <property type="entry name" value="IV_pilin_GFxxxE"/>
    <property type="match status" value="1"/>
</dbReference>
<evidence type="ECO:0000256" key="3">
    <source>
        <dbReference type="SAM" id="Phobius"/>
    </source>
</evidence>
<keyword evidence="2" id="KW-0178">Competence</keyword>
<dbReference type="NCBIfam" id="NF041002">
    <property type="entry name" value="pilin_ComGF"/>
    <property type="match status" value="1"/>
</dbReference>
<dbReference type="GO" id="GO:0009986">
    <property type="term" value="C:cell surface"/>
    <property type="evidence" value="ECO:0007669"/>
    <property type="project" value="UniProtKB-SubCell"/>
</dbReference>
<keyword evidence="5" id="KW-1185">Reference proteome</keyword>
<evidence type="ECO:0000256" key="2">
    <source>
        <dbReference type="ARBA" id="ARBA00023287"/>
    </source>
</evidence>
<reference evidence="4 5" key="1">
    <citation type="submission" date="2017-05" db="EMBL/GenBank/DDBJ databases">
        <title>The Genome Sequence of Enterococcus sp. 8G7_MSG3316.</title>
        <authorList>
            <consortium name="The Broad Institute Genomics Platform"/>
            <consortium name="The Broad Institute Genomic Center for Infectious Diseases"/>
            <person name="Earl A."/>
            <person name="Manson A."/>
            <person name="Schwartman J."/>
            <person name="Gilmore M."/>
            <person name="Abouelleil A."/>
            <person name="Cao P."/>
            <person name="Chapman S."/>
            <person name="Cusick C."/>
            <person name="Shea T."/>
            <person name="Young S."/>
            <person name="Neafsey D."/>
            <person name="Nusbaum C."/>
            <person name="Birren B."/>
        </authorList>
    </citation>
    <scope>NUCLEOTIDE SEQUENCE [LARGE SCALE GENOMIC DNA]</scope>
    <source>
        <strain evidence="4 5">8G7_MSG3316</strain>
    </source>
</reference>
<keyword evidence="3" id="KW-1133">Transmembrane helix</keyword>
<gene>
    <name evidence="4" type="ORF">A5886_002859</name>
</gene>
<dbReference type="STRING" id="1834191.A5886_002859"/>
<dbReference type="Pfam" id="PF07963">
    <property type="entry name" value="N_methyl"/>
    <property type="match status" value="1"/>
</dbReference>
<protein>
    <recommendedName>
        <fullName evidence="6">Prepilin-type N-terminal cleavage/methylation domain-containing protein</fullName>
    </recommendedName>
</protein>
<accession>A0A242A9P8</accession>
<keyword evidence="3" id="KW-0812">Transmembrane</keyword>
<evidence type="ECO:0000313" key="4">
    <source>
        <dbReference type="EMBL" id="OTN77758.1"/>
    </source>
</evidence>
<name>A0A242A9P8_9ENTE</name>
<dbReference type="OrthoDB" id="2185379at2"/>
<dbReference type="Pfam" id="PF15980">
    <property type="entry name" value="ComGF"/>
    <property type="match status" value="1"/>
</dbReference>
<dbReference type="EMBL" id="NGKU01000001">
    <property type="protein sequence ID" value="OTN77758.1"/>
    <property type="molecule type" value="Genomic_DNA"/>
</dbReference>